<dbReference type="Proteomes" id="UP000825935">
    <property type="component" value="Chromosome 24"/>
</dbReference>
<dbReference type="FunFam" id="3.40.50.300:FF:000014">
    <property type="entry name" value="DNA polymerase III subunit gamma/tau"/>
    <property type="match status" value="1"/>
</dbReference>
<dbReference type="EMBL" id="CM035429">
    <property type="protein sequence ID" value="KAH7299725.1"/>
    <property type="molecule type" value="Genomic_DNA"/>
</dbReference>
<name>A0A8T2RVZ7_CERRI</name>
<dbReference type="OMA" id="CSSAHAN"/>
<evidence type="ECO:0000256" key="11">
    <source>
        <dbReference type="SAM" id="Coils"/>
    </source>
</evidence>
<keyword evidence="2" id="KW-0934">Plastid</keyword>
<evidence type="ECO:0000256" key="10">
    <source>
        <dbReference type="ARBA" id="ARBA00023054"/>
    </source>
</evidence>
<dbReference type="FunFam" id="1.10.8.60:FF:000013">
    <property type="entry name" value="DNA polymerase III subunit gamma/tau"/>
    <property type="match status" value="1"/>
</dbReference>
<feature type="region of interest" description="Disordered" evidence="12">
    <location>
        <begin position="159"/>
        <end position="217"/>
    </location>
</feature>
<evidence type="ECO:0000256" key="2">
    <source>
        <dbReference type="ARBA" id="ARBA00022528"/>
    </source>
</evidence>
<comment type="similarity">
    <text evidence="1">Belongs to the DnaX/STICHEL family.</text>
</comment>
<dbReference type="PANTHER" id="PTHR11669">
    <property type="entry name" value="REPLICATION FACTOR C / DNA POLYMERASE III GAMMA-TAU SUBUNIT"/>
    <property type="match status" value="1"/>
</dbReference>
<evidence type="ECO:0000256" key="8">
    <source>
        <dbReference type="ARBA" id="ARBA00022833"/>
    </source>
</evidence>
<dbReference type="GO" id="GO:0005524">
    <property type="term" value="F:ATP binding"/>
    <property type="evidence" value="ECO:0007669"/>
    <property type="project" value="UniProtKB-KW"/>
</dbReference>
<keyword evidence="3" id="KW-0808">Transferase</keyword>
<keyword evidence="7" id="KW-0547">Nucleotide-binding</keyword>
<dbReference type="SUPFAM" id="SSF48019">
    <property type="entry name" value="post-AAA+ oligomerization domain-like"/>
    <property type="match status" value="1"/>
</dbReference>
<keyword evidence="9" id="KW-0067">ATP-binding</keyword>
<dbReference type="InterPro" id="IPR008921">
    <property type="entry name" value="DNA_pol3_clamp-load_cplx_C"/>
</dbReference>
<dbReference type="AlphaFoldDB" id="A0A8T2RVZ7"/>
<feature type="compositionally biased region" description="Polar residues" evidence="12">
    <location>
        <begin position="103"/>
        <end position="125"/>
    </location>
</feature>
<dbReference type="SUPFAM" id="SSF52540">
    <property type="entry name" value="P-loop containing nucleoside triphosphate hydrolases"/>
    <property type="match status" value="1"/>
</dbReference>
<feature type="region of interest" description="Disordered" evidence="12">
    <location>
        <begin position="102"/>
        <end position="146"/>
    </location>
</feature>
<dbReference type="CDD" id="cd00009">
    <property type="entry name" value="AAA"/>
    <property type="match status" value="1"/>
</dbReference>
<keyword evidence="10 11" id="KW-0175">Coiled coil</keyword>
<dbReference type="InterPro" id="IPR050238">
    <property type="entry name" value="DNA_Rep/Repair_Clamp_Loader"/>
</dbReference>
<evidence type="ECO:0000256" key="1">
    <source>
        <dbReference type="ARBA" id="ARBA00006360"/>
    </source>
</evidence>
<evidence type="ECO:0000256" key="9">
    <source>
        <dbReference type="ARBA" id="ARBA00022840"/>
    </source>
</evidence>
<dbReference type="GO" id="GO:0006261">
    <property type="term" value="P:DNA-templated DNA replication"/>
    <property type="evidence" value="ECO:0007669"/>
    <property type="project" value="TreeGrafter"/>
</dbReference>
<evidence type="ECO:0000259" key="13">
    <source>
        <dbReference type="Pfam" id="PF12169"/>
    </source>
</evidence>
<evidence type="ECO:0008006" key="18">
    <source>
        <dbReference type="Google" id="ProtNLM"/>
    </source>
</evidence>
<dbReference type="GO" id="GO:0046872">
    <property type="term" value="F:metal ion binding"/>
    <property type="evidence" value="ECO:0007669"/>
    <property type="project" value="UniProtKB-KW"/>
</dbReference>
<gene>
    <name evidence="16" type="ORF">KP509_24G026300</name>
</gene>
<dbReference type="GO" id="GO:0003887">
    <property type="term" value="F:DNA-directed DNA polymerase activity"/>
    <property type="evidence" value="ECO:0007669"/>
    <property type="project" value="InterPro"/>
</dbReference>
<dbReference type="InterPro" id="IPR022754">
    <property type="entry name" value="DNA_pol_III_gamma-3"/>
</dbReference>
<evidence type="ECO:0000256" key="12">
    <source>
        <dbReference type="SAM" id="MobiDB-lite"/>
    </source>
</evidence>
<dbReference type="NCBIfam" id="TIGR02397">
    <property type="entry name" value="dnaX_nterm"/>
    <property type="match status" value="1"/>
</dbReference>
<evidence type="ECO:0000256" key="6">
    <source>
        <dbReference type="ARBA" id="ARBA00022723"/>
    </source>
</evidence>
<dbReference type="Gene3D" id="3.40.50.300">
    <property type="entry name" value="P-loop containing nucleotide triphosphate hydrolases"/>
    <property type="match status" value="1"/>
</dbReference>
<dbReference type="GO" id="GO:0005663">
    <property type="term" value="C:DNA replication factor C complex"/>
    <property type="evidence" value="ECO:0007669"/>
    <property type="project" value="TreeGrafter"/>
</dbReference>
<evidence type="ECO:0000259" key="14">
    <source>
        <dbReference type="Pfam" id="PF22608"/>
    </source>
</evidence>
<keyword evidence="6" id="KW-0479">Metal-binding</keyword>
<feature type="coiled-coil region" evidence="11">
    <location>
        <begin position="811"/>
        <end position="838"/>
    </location>
</feature>
<dbReference type="InterPro" id="IPR054506">
    <property type="entry name" value="DnaA_N-like_STI"/>
</dbReference>
<feature type="compositionally biased region" description="Polar residues" evidence="12">
    <location>
        <begin position="200"/>
        <end position="214"/>
    </location>
</feature>
<feature type="compositionally biased region" description="Polar residues" evidence="12">
    <location>
        <begin position="16"/>
        <end position="27"/>
    </location>
</feature>
<keyword evidence="17" id="KW-1185">Reference proteome</keyword>
<dbReference type="InterPro" id="IPR012763">
    <property type="entry name" value="DNA_pol_III_sug/sutau_N"/>
</dbReference>
<reference evidence="16" key="1">
    <citation type="submission" date="2021-08" db="EMBL/GenBank/DDBJ databases">
        <title>WGS assembly of Ceratopteris richardii.</title>
        <authorList>
            <person name="Marchant D.B."/>
            <person name="Chen G."/>
            <person name="Jenkins J."/>
            <person name="Shu S."/>
            <person name="Leebens-Mack J."/>
            <person name="Grimwood J."/>
            <person name="Schmutz J."/>
            <person name="Soltis P."/>
            <person name="Soltis D."/>
            <person name="Chen Z.-H."/>
        </authorList>
    </citation>
    <scope>NUCLEOTIDE SEQUENCE</scope>
    <source>
        <strain evidence="16">Whitten #5841</strain>
        <tissue evidence="16">Leaf</tissue>
    </source>
</reference>
<keyword evidence="8" id="KW-0862">Zinc</keyword>
<feature type="domain" description="STICHEL DnaA-N-like alpha-beta" evidence="15">
    <location>
        <begin position="952"/>
        <end position="1030"/>
    </location>
</feature>
<protein>
    <recommendedName>
        <fullName evidence="18">AAA+ ATPase domain-containing protein</fullName>
    </recommendedName>
</protein>
<dbReference type="GO" id="GO:0003677">
    <property type="term" value="F:DNA binding"/>
    <property type="evidence" value="ECO:0007669"/>
    <property type="project" value="InterPro"/>
</dbReference>
<keyword evidence="2" id="KW-0150">Chloroplast</keyword>
<evidence type="ECO:0000256" key="5">
    <source>
        <dbReference type="ARBA" id="ARBA00022705"/>
    </source>
</evidence>
<evidence type="ECO:0000313" key="16">
    <source>
        <dbReference type="EMBL" id="KAH7299725.1"/>
    </source>
</evidence>
<dbReference type="Pfam" id="PF13177">
    <property type="entry name" value="DNA_pol3_delta2"/>
    <property type="match status" value="1"/>
</dbReference>
<dbReference type="PANTHER" id="PTHR11669:SF0">
    <property type="entry name" value="PROTEIN STICHEL-LIKE 2"/>
    <property type="match status" value="1"/>
</dbReference>
<dbReference type="OrthoDB" id="1899087at2759"/>
<evidence type="ECO:0000256" key="7">
    <source>
        <dbReference type="ARBA" id="ARBA00022741"/>
    </source>
</evidence>
<evidence type="ECO:0000256" key="4">
    <source>
        <dbReference type="ARBA" id="ARBA00022695"/>
    </source>
</evidence>
<dbReference type="Pfam" id="PF12169">
    <property type="entry name" value="DNA_pol3_gamma3"/>
    <property type="match status" value="1"/>
</dbReference>
<dbReference type="GO" id="GO:0009360">
    <property type="term" value="C:DNA polymerase III complex"/>
    <property type="evidence" value="ECO:0007669"/>
    <property type="project" value="InterPro"/>
</dbReference>
<dbReference type="InterPro" id="IPR045085">
    <property type="entry name" value="HLD_clamp_pol_III_gamma_tau"/>
</dbReference>
<feature type="domain" description="DNA polymerase III gamma subunit" evidence="13">
    <location>
        <begin position="735"/>
        <end position="796"/>
    </location>
</feature>
<accession>A0A8T2RVZ7</accession>
<dbReference type="Pfam" id="PF23007">
    <property type="entry name" value="DnaA_N-like_STI"/>
    <property type="match status" value="1"/>
</dbReference>
<keyword evidence="5" id="KW-0235">DNA replication</keyword>
<dbReference type="InterPro" id="IPR027417">
    <property type="entry name" value="P-loop_NTPase"/>
</dbReference>
<dbReference type="GO" id="GO:0006281">
    <property type="term" value="P:DNA repair"/>
    <property type="evidence" value="ECO:0007669"/>
    <property type="project" value="TreeGrafter"/>
</dbReference>
<dbReference type="Gene3D" id="1.10.8.60">
    <property type="match status" value="1"/>
</dbReference>
<comment type="caution">
    <text evidence="16">The sequence shown here is derived from an EMBL/GenBank/DDBJ whole genome shotgun (WGS) entry which is preliminary data.</text>
</comment>
<evidence type="ECO:0000256" key="3">
    <source>
        <dbReference type="ARBA" id="ARBA00022679"/>
    </source>
</evidence>
<evidence type="ECO:0000259" key="15">
    <source>
        <dbReference type="Pfam" id="PF23007"/>
    </source>
</evidence>
<dbReference type="CDD" id="cd18137">
    <property type="entry name" value="HLD_clamp_pol_III_gamma_tau"/>
    <property type="match status" value="1"/>
</dbReference>
<evidence type="ECO:0000313" key="17">
    <source>
        <dbReference type="Proteomes" id="UP000825935"/>
    </source>
</evidence>
<keyword evidence="4" id="KW-0548">Nucleotidyltransferase</keyword>
<sequence>MQQETLGACRRGRLPSSATAPTVSSLNRRAASPAVPVCSSAHANANFKRTHSTQRLRRSSYQQNIVKSDEKLLVCEPNTQLNISEGDASLSVQNVIGGFRVHPTNSDKLSQSQTSPNQSMASSDTRSARRLPKPLSEKPNHAPICAKRASDVAKSLEAKSLEKHQRRRPTSLAQPKRATNEVIPIPANRKTLRNAEEVNQVRNKGSSRSQSNGQAVIKTRREKVGIRGRRRVYHVADLPSRRRVLTYRAHPPTIDMQLRRHSLDNFTNQFPLLNLEDYLRQRSSEKKDVVQACEDMDSPKSHQVSINKPNWVMKNGRSVFDESLSQFADITLKDKSLLNKFSVRTYVSSADEADETINRIESDKSAYGISLRRSADNRMRKNDGLLYYAGSCFNVSRRRVAGGRNRVSYMYSSERSLSSLNSETEMAPLMTEPEPFHEFSDDESASSLEEHCTQFLGELTYDSYKEAHSHDRELLALGYKNVKTHETSSVVQALPIRRPKDISVKQRSISQKYRPKSFKDVLGQKMVVESLSNAILRSKIAPVYLFHGPRGTGKTTVAKIFTCAMNCLSIEELRPCGLCNECSSFNAGSNYDMKELDAAGNNELESMKHVLKHLSLPPSVSRYKVFIMDDCHMLTAEAWNALLKSLEEPPEYVVFILVTTDLEQLPRGAISRCQKFMFNRIKDADIVFRLRRLAEQENVDIDSDALHFIAAQSDGSLRDAETMLDQLSLLGKRVTLGIVREMVGLIPDEELINLLDMALSGDAVSTVSTIRKLMGSGVEPLALTSQLATVITDILADRCSVARYSGSVIVNKDQQDKLQEALRVLSDLEKQLRSCTDRTTWVTAAFLQLAGNSSCPGSSRSTSMPQSPKLLLGGADKDILNPSSTGRRCSWGGNERQGLHSALHTDGSYMDNRIYPCDNSPQSGVSMDDKAVCRLSDEASQDVQKCCTLSPCSMDVIWQKVLHESPSSVLKQLSEGDGKLVSISIVEGFAVAYLEFKSLERKSMAERDVQKISNAFQSALSCPVKVEISLSLPLQGRGSFACRGDDRFVQSSSGRSSKRMLFVNDVGYQQDRGPRGSSVRKSSASSSFRKEFSLSSPRCHELEHRKSVKDADGNVHACGTRSTETSVGDLQTYKGNRDIASNAVYQEENDNGYVSERSKHKEQRVSFEDPVYTGSLRWSDPREDMEYSSDSEIDGRYAPGLLCWKGTRIKDHRGKHHVLRRRRTRFFLRLVPCAAKEEEDPK</sequence>
<feature type="domain" description="DNA polymerase III subunit gamma/tau helical lid" evidence="14">
    <location>
        <begin position="686"/>
        <end position="726"/>
    </location>
</feature>
<organism evidence="16 17">
    <name type="scientific">Ceratopteris richardii</name>
    <name type="common">Triangle waterfern</name>
    <dbReference type="NCBI Taxonomy" id="49495"/>
    <lineage>
        <taxon>Eukaryota</taxon>
        <taxon>Viridiplantae</taxon>
        <taxon>Streptophyta</taxon>
        <taxon>Embryophyta</taxon>
        <taxon>Tracheophyta</taxon>
        <taxon>Polypodiopsida</taxon>
        <taxon>Polypodiidae</taxon>
        <taxon>Polypodiales</taxon>
        <taxon>Pteridineae</taxon>
        <taxon>Pteridaceae</taxon>
        <taxon>Parkerioideae</taxon>
        <taxon>Ceratopteris</taxon>
    </lineage>
</organism>
<dbReference type="Pfam" id="PF22608">
    <property type="entry name" value="DNAX_ATPase_lid"/>
    <property type="match status" value="1"/>
</dbReference>
<dbReference type="GO" id="GO:0003689">
    <property type="term" value="F:DNA clamp loader activity"/>
    <property type="evidence" value="ECO:0007669"/>
    <property type="project" value="TreeGrafter"/>
</dbReference>
<proteinExistence type="inferred from homology"/>
<feature type="region of interest" description="Disordered" evidence="12">
    <location>
        <begin position="1"/>
        <end position="29"/>
    </location>
</feature>